<gene>
    <name evidence="2" type="ORF">EU96_1545</name>
</gene>
<sequence length="346" mass="39636">MELVIIVPSLDLTGPVKGAFAICNLLKSHMNVTLISLKGKKNVSSLFVDQINIISLWDKNFINKILFINKYCARKKNVKVLSICLSADITNILLNSKLKKFSSIRGNFFMNYREYPIAGNLIALFHYLIQKLFDYSIVMNRKMYGQVERFSRKKPILIYNFIDEGHLDKFFKPKIIKSQRATFIFIGRLIERKGIMELLEAFSKVLSVKNAYLHILGDGPLSAKIKNFISKMGIESNISMHGFIDSPYEILSSADVFVLPSYSEGTPRSCLEALYLGIPSILRDVDGNRELKCGENISLFNDDSKLPELMLQKASQSRSREFRKNLLPNKFSRKNNLALYLKFFKN</sequence>
<protein>
    <submittedName>
        <fullName evidence="2">Glycosyl transferase</fullName>
    </submittedName>
</protein>
<dbReference type="STRING" id="74545.EU96_1545"/>
<accession>A0A0A2A4T4</accession>
<dbReference type="AlphaFoldDB" id="A0A0A2A4T4"/>
<feature type="domain" description="Glycosyl transferase family 1" evidence="1">
    <location>
        <begin position="170"/>
        <end position="291"/>
    </location>
</feature>
<evidence type="ECO:0000313" key="3">
    <source>
        <dbReference type="Proteomes" id="UP000030445"/>
    </source>
</evidence>
<proteinExistence type="predicted"/>
<dbReference type="Proteomes" id="UP000030445">
    <property type="component" value="Unassembled WGS sequence"/>
</dbReference>
<evidence type="ECO:0000259" key="1">
    <source>
        <dbReference type="Pfam" id="PF00534"/>
    </source>
</evidence>
<organism evidence="2 3">
    <name type="scientific">Prochlorococcus marinus str. MIT 9302</name>
    <dbReference type="NCBI Taxonomy" id="74545"/>
    <lineage>
        <taxon>Bacteria</taxon>
        <taxon>Bacillati</taxon>
        <taxon>Cyanobacteriota</taxon>
        <taxon>Cyanophyceae</taxon>
        <taxon>Synechococcales</taxon>
        <taxon>Prochlorococcaceae</taxon>
        <taxon>Prochlorococcus</taxon>
    </lineage>
</organism>
<dbReference type="RefSeq" id="WP_032527159.1">
    <property type="nucleotide sequence ID" value="NZ_CP138951.1"/>
</dbReference>
<dbReference type="InterPro" id="IPR001296">
    <property type="entry name" value="Glyco_trans_1"/>
</dbReference>
<dbReference type="OrthoDB" id="542479at2"/>
<comment type="caution">
    <text evidence="2">The sequence shown here is derived from an EMBL/GenBank/DDBJ whole genome shotgun (WGS) entry which is preliminary data.</text>
</comment>
<dbReference type="PANTHER" id="PTHR12526">
    <property type="entry name" value="GLYCOSYLTRANSFERASE"/>
    <property type="match status" value="1"/>
</dbReference>
<dbReference type="EMBL" id="JNAM01000011">
    <property type="protein sequence ID" value="KGF96907.1"/>
    <property type="molecule type" value="Genomic_DNA"/>
</dbReference>
<name>A0A0A2A4T4_PROMR</name>
<dbReference type="eggNOG" id="COG0438">
    <property type="taxonomic scope" value="Bacteria"/>
</dbReference>
<dbReference type="SUPFAM" id="SSF53756">
    <property type="entry name" value="UDP-Glycosyltransferase/glycogen phosphorylase"/>
    <property type="match status" value="1"/>
</dbReference>
<reference evidence="3" key="1">
    <citation type="journal article" date="2014" name="Sci. Data">
        <title>Genomes of diverse isolates of the marine cyanobacterium Prochlorococcus.</title>
        <authorList>
            <person name="Biller S."/>
            <person name="Berube P."/>
            <person name="Thompson J."/>
            <person name="Kelly L."/>
            <person name="Roggensack S."/>
            <person name="Awad L."/>
            <person name="Roache-Johnson K."/>
            <person name="Ding H."/>
            <person name="Giovannoni S.J."/>
            <person name="Moore L.R."/>
            <person name="Chisholm S.W."/>
        </authorList>
    </citation>
    <scope>NUCLEOTIDE SEQUENCE [LARGE SCALE GENOMIC DNA]</scope>
    <source>
        <strain evidence="3">MIT 9302</strain>
    </source>
</reference>
<dbReference type="GO" id="GO:0016757">
    <property type="term" value="F:glycosyltransferase activity"/>
    <property type="evidence" value="ECO:0007669"/>
    <property type="project" value="InterPro"/>
</dbReference>
<dbReference type="Pfam" id="PF00534">
    <property type="entry name" value="Glycos_transf_1"/>
    <property type="match status" value="1"/>
</dbReference>
<evidence type="ECO:0000313" key="2">
    <source>
        <dbReference type="EMBL" id="KGF96907.1"/>
    </source>
</evidence>
<dbReference type="Gene3D" id="3.40.50.2000">
    <property type="entry name" value="Glycogen Phosphorylase B"/>
    <property type="match status" value="2"/>
</dbReference>
<keyword evidence="2" id="KW-0808">Transferase</keyword>